<dbReference type="PANTHER" id="PTHR37507">
    <property type="entry name" value="SPORULATION PROTEIN YDCC"/>
    <property type="match status" value="1"/>
</dbReference>
<evidence type="ECO:0000313" key="3">
    <source>
        <dbReference type="Proteomes" id="UP000011599"/>
    </source>
</evidence>
<dbReference type="SUPFAM" id="SSF89392">
    <property type="entry name" value="Prokaryotic lipoproteins and lipoprotein localization factors"/>
    <property type="match status" value="1"/>
</dbReference>
<dbReference type="Pfam" id="PF14285">
    <property type="entry name" value="DUF4367"/>
    <property type="match status" value="1"/>
</dbReference>
<dbReference type="AlphaFoldDB" id="L9VLZ1"/>
<dbReference type="InterPro" id="IPR025377">
    <property type="entry name" value="DUF4367"/>
</dbReference>
<dbReference type="PANTHER" id="PTHR37507:SF2">
    <property type="entry name" value="SPORULATION PROTEIN YDCC"/>
    <property type="match status" value="1"/>
</dbReference>
<dbReference type="Gene3D" id="2.50.20.10">
    <property type="entry name" value="Lipoprotein localisation LolA/LolB/LppX"/>
    <property type="match status" value="1"/>
</dbReference>
<evidence type="ECO:0000313" key="2">
    <source>
        <dbReference type="EMBL" id="ELY37278.1"/>
    </source>
</evidence>
<reference evidence="2 3" key="1">
    <citation type="journal article" date="2014" name="PLoS Genet.">
        <title>Phylogenetically driven sequencing of extremely halophilic archaea reveals strategies for static and dynamic osmo-response.</title>
        <authorList>
            <person name="Becker E.A."/>
            <person name="Seitzer P.M."/>
            <person name="Tritt A."/>
            <person name="Larsen D."/>
            <person name="Krusor M."/>
            <person name="Yao A.I."/>
            <person name="Wu D."/>
            <person name="Madern D."/>
            <person name="Eisen J.A."/>
            <person name="Darling A.E."/>
            <person name="Facciotti M.T."/>
        </authorList>
    </citation>
    <scope>NUCLEOTIDE SEQUENCE [LARGE SCALE GENOMIC DNA]</scope>
    <source>
        <strain evidence="2 3">GA33</strain>
    </source>
</reference>
<comment type="caution">
    <text evidence="2">The sequence shown here is derived from an EMBL/GenBank/DDBJ whole genome shotgun (WGS) entry which is preliminary data.</text>
</comment>
<evidence type="ECO:0000259" key="1">
    <source>
        <dbReference type="Pfam" id="PF14285"/>
    </source>
</evidence>
<dbReference type="eggNOG" id="arCOG02470">
    <property type="taxonomic scope" value="Archaea"/>
</dbReference>
<dbReference type="Pfam" id="PF03548">
    <property type="entry name" value="LolA"/>
    <property type="match status" value="1"/>
</dbReference>
<sequence length="363" mass="39471">MVVALLLVTAGCLGAVGSGDDDASVDDSGDEELPEAELPDADELLEAAVNAESNVETVQGIQTITMDDGTETVTTTQEVWERGPDQYRADIVEADEPEPIDVIVSDGSTIWMYDEDDNEAVQMELGFDQADEEALNDGFADAFTADTDASVEGTDTVADRDVYVLELTGDGDDALYESATLWIDQETDYPLKQEITPAVGESVTTTMAFEEVTFDEEIDDEIFTFEPPEDAEIREFDDLMPQQYADVDAADADVPFDVPQPDVPAEYTLESVLAGENMVGWSATLQYTDDTGSFLTVGVADEAQDPVFEPDSDPLEIDDVDATIREVTETRTIVEWEDDGLTYTVGGELTADELIEIAESIVH</sequence>
<dbReference type="Proteomes" id="UP000011599">
    <property type="component" value="Unassembled WGS sequence"/>
</dbReference>
<name>L9VLZ1_9EURY</name>
<dbReference type="EMBL" id="AOHW01000048">
    <property type="protein sequence ID" value="ELY37278.1"/>
    <property type="molecule type" value="Genomic_DNA"/>
</dbReference>
<dbReference type="InterPro" id="IPR029046">
    <property type="entry name" value="LolA/LolB/LppX"/>
</dbReference>
<dbReference type="PATRIC" id="fig|1114856.3.peg.4258"/>
<dbReference type="OrthoDB" id="137725at2157"/>
<dbReference type="InterPro" id="IPR052944">
    <property type="entry name" value="Sporulation_related"/>
</dbReference>
<dbReference type="STRING" id="1114856.GCA_000383975_00601"/>
<accession>L9VLZ1</accession>
<keyword evidence="3" id="KW-1185">Reference proteome</keyword>
<keyword evidence="2" id="KW-0449">Lipoprotein</keyword>
<dbReference type="CDD" id="cd16325">
    <property type="entry name" value="LolA"/>
    <property type="match status" value="1"/>
</dbReference>
<dbReference type="InterPro" id="IPR004564">
    <property type="entry name" value="OM_lipoprot_carrier_LolA-like"/>
</dbReference>
<organism evidence="2 3">
    <name type="scientific">Natronorubrum tibetense GA33</name>
    <dbReference type="NCBI Taxonomy" id="1114856"/>
    <lineage>
        <taxon>Archaea</taxon>
        <taxon>Methanobacteriati</taxon>
        <taxon>Methanobacteriota</taxon>
        <taxon>Stenosarchaea group</taxon>
        <taxon>Halobacteria</taxon>
        <taxon>Halobacteriales</taxon>
        <taxon>Natrialbaceae</taxon>
        <taxon>Natronorubrum</taxon>
    </lineage>
</organism>
<proteinExistence type="predicted"/>
<protein>
    <submittedName>
        <fullName evidence="2">Outer membrane lipoprotein carrier protein LolA</fullName>
    </submittedName>
</protein>
<gene>
    <name evidence="2" type="ORF">C496_20625</name>
</gene>
<feature type="domain" description="DUF4367" evidence="1">
    <location>
        <begin position="276"/>
        <end position="361"/>
    </location>
</feature>